<evidence type="ECO:0000313" key="2">
    <source>
        <dbReference type="EMBL" id="QGP91465.1"/>
    </source>
</evidence>
<accession>A0A6I5ZPC7</accession>
<dbReference type="RefSeq" id="WP_211662068.1">
    <property type="nucleotide sequence ID" value="NZ_CP046244.1"/>
</dbReference>
<gene>
    <name evidence="2" type="ORF">MGLY_07980</name>
</gene>
<sequence>MITLIEVLNFRCLRYIKQPLGPFHVLIGPNASGKTTFLDVISFLGSLVSEGLDAAVGERTKNFQDMVWMRNRNSLELAIEARIPSDRRAQLGKQPYDSVRYEVKVGNEHGETEILAEKVLLKKATPIPYKERTLFPDYIEPPQTILTPKGKKYGRTVVNKVYGGNDNYYSEVYSEPGKGW</sequence>
<dbReference type="Pfam" id="PF13175">
    <property type="entry name" value="AAA_15"/>
    <property type="match status" value="1"/>
</dbReference>
<dbReference type="SUPFAM" id="SSF52540">
    <property type="entry name" value="P-loop containing nucleoside triphosphate hydrolases"/>
    <property type="match status" value="1"/>
</dbReference>
<protein>
    <submittedName>
        <fullName evidence="2">AAA ATPase domain protein</fullName>
    </submittedName>
</protein>
<reference evidence="2 3" key="1">
    <citation type="submission" date="2019-11" db="EMBL/GenBank/DDBJ databases">
        <title>Genome sequence of Moorella glycerini DSM11254.</title>
        <authorList>
            <person name="Poehlein A."/>
            <person name="Boeer T."/>
            <person name="Daniel R."/>
        </authorList>
    </citation>
    <scope>NUCLEOTIDE SEQUENCE [LARGE SCALE GENOMIC DNA]</scope>
    <source>
        <strain evidence="2 3">DSM 11254</strain>
    </source>
</reference>
<dbReference type="Proteomes" id="UP000425916">
    <property type="component" value="Chromosome"/>
</dbReference>
<dbReference type="InterPro" id="IPR041685">
    <property type="entry name" value="AAA_GajA/Old/RecF-like"/>
</dbReference>
<name>A0A6I5ZPC7_9FIRM</name>
<proteinExistence type="predicted"/>
<evidence type="ECO:0000313" key="3">
    <source>
        <dbReference type="Proteomes" id="UP000425916"/>
    </source>
</evidence>
<dbReference type="AlphaFoldDB" id="A0A6I5ZPC7"/>
<dbReference type="PANTHER" id="PTHR40396">
    <property type="entry name" value="ATPASE-LIKE PROTEIN"/>
    <property type="match status" value="1"/>
</dbReference>
<dbReference type="EMBL" id="CP046244">
    <property type="protein sequence ID" value="QGP91465.1"/>
    <property type="molecule type" value="Genomic_DNA"/>
</dbReference>
<keyword evidence="3" id="KW-1185">Reference proteome</keyword>
<feature type="domain" description="Endonuclease GajA/Old nuclease/RecF-like AAA" evidence="1">
    <location>
        <begin position="1"/>
        <end position="44"/>
    </location>
</feature>
<dbReference type="InterPro" id="IPR027417">
    <property type="entry name" value="P-loop_NTPase"/>
</dbReference>
<dbReference type="PANTHER" id="PTHR40396:SF1">
    <property type="entry name" value="ATPASE AAA-TYPE CORE DOMAIN-CONTAINING PROTEIN"/>
    <property type="match status" value="1"/>
</dbReference>
<organism evidence="2 3">
    <name type="scientific">Neomoorella glycerini</name>
    <dbReference type="NCBI Taxonomy" id="55779"/>
    <lineage>
        <taxon>Bacteria</taxon>
        <taxon>Bacillati</taxon>
        <taxon>Bacillota</taxon>
        <taxon>Clostridia</taxon>
        <taxon>Neomoorellales</taxon>
        <taxon>Neomoorellaceae</taxon>
        <taxon>Neomoorella</taxon>
    </lineage>
</organism>
<evidence type="ECO:0000259" key="1">
    <source>
        <dbReference type="Pfam" id="PF13175"/>
    </source>
</evidence>
<dbReference type="Gene3D" id="3.40.50.300">
    <property type="entry name" value="P-loop containing nucleotide triphosphate hydrolases"/>
    <property type="match status" value="1"/>
</dbReference>